<dbReference type="GO" id="GO:0005829">
    <property type="term" value="C:cytosol"/>
    <property type="evidence" value="ECO:0007669"/>
    <property type="project" value="TreeGrafter"/>
</dbReference>
<dbReference type="PANTHER" id="PTHR33221:SF15">
    <property type="entry name" value="HTH-TYPE TRANSCRIPTIONAL REGULATOR YWGB-RELATED"/>
    <property type="match status" value="1"/>
</dbReference>
<dbReference type="PROSITE" id="PS51197">
    <property type="entry name" value="HTH_RRF2_2"/>
    <property type="match status" value="1"/>
</dbReference>
<evidence type="ECO:0000313" key="1">
    <source>
        <dbReference type="EMBL" id="ODM12706.1"/>
    </source>
</evidence>
<gene>
    <name evidence="1" type="ORF">BEH84_00421</name>
</gene>
<dbReference type="AlphaFoldDB" id="A0A1E3AWY1"/>
<dbReference type="InterPro" id="IPR000944">
    <property type="entry name" value="Tscrpt_reg_Rrf2"/>
</dbReference>
<dbReference type="Gene3D" id="1.10.10.10">
    <property type="entry name" value="Winged helix-like DNA-binding domain superfamily/Winged helix DNA-binding domain"/>
    <property type="match status" value="1"/>
</dbReference>
<protein>
    <submittedName>
        <fullName evidence="1">Transcriptional regulator</fullName>
    </submittedName>
</protein>
<accession>A0A1E3AWY1</accession>
<dbReference type="InterPro" id="IPR036390">
    <property type="entry name" value="WH_DNA-bd_sf"/>
</dbReference>
<sequence>MNSDFCVAVHGLVYLKHKNDMVPSEELAKNICTNPARVRKVMARLKKAGLVQTKEGKVGGYSSVEKAGDITLYRITEALSIRFVDASWRSGDSDMSCLIASGMAEVMNGIYLELNGLCLDNLKQITVGEVEKQLFSRKRKGEAK</sequence>
<proteinExistence type="predicted"/>
<dbReference type="PANTHER" id="PTHR33221">
    <property type="entry name" value="WINGED HELIX-TURN-HELIX TRANSCRIPTIONAL REGULATOR, RRF2 FAMILY"/>
    <property type="match status" value="1"/>
</dbReference>
<dbReference type="InterPro" id="IPR036388">
    <property type="entry name" value="WH-like_DNA-bd_sf"/>
</dbReference>
<reference evidence="1 2" key="1">
    <citation type="submission" date="2016-07" db="EMBL/GenBank/DDBJ databases">
        <title>Characterization of isolates of Eisenbergiella tayi derived from blood cultures, using whole genome sequencing.</title>
        <authorList>
            <person name="Burdz T."/>
            <person name="Wiebe D."/>
            <person name="Huynh C."/>
            <person name="Bernard K."/>
        </authorList>
    </citation>
    <scope>NUCLEOTIDE SEQUENCE [LARGE SCALE GENOMIC DNA]</scope>
    <source>
        <strain evidence="1 2">NML 120489</strain>
    </source>
</reference>
<evidence type="ECO:0000313" key="2">
    <source>
        <dbReference type="Proteomes" id="UP000095003"/>
    </source>
</evidence>
<comment type="caution">
    <text evidence="1">The sequence shown here is derived from an EMBL/GenBank/DDBJ whole genome shotgun (WGS) entry which is preliminary data.</text>
</comment>
<name>A0A1E3AWY1_9FIRM</name>
<dbReference type="Proteomes" id="UP000095003">
    <property type="component" value="Unassembled WGS sequence"/>
</dbReference>
<dbReference type="RefSeq" id="WP_069155572.1">
    <property type="nucleotide sequence ID" value="NZ_DBFYTC010000259.1"/>
</dbReference>
<dbReference type="PATRIC" id="fig|1432052.3.peg.450"/>
<organism evidence="1 2">
    <name type="scientific">Eisenbergiella tayi</name>
    <dbReference type="NCBI Taxonomy" id="1432052"/>
    <lineage>
        <taxon>Bacteria</taxon>
        <taxon>Bacillati</taxon>
        <taxon>Bacillota</taxon>
        <taxon>Clostridia</taxon>
        <taxon>Lachnospirales</taxon>
        <taxon>Lachnospiraceae</taxon>
        <taxon>Eisenbergiella</taxon>
    </lineage>
</organism>
<dbReference type="EMBL" id="MCGI01000001">
    <property type="protein sequence ID" value="ODM12706.1"/>
    <property type="molecule type" value="Genomic_DNA"/>
</dbReference>
<dbReference type="GeneID" id="93299006"/>
<dbReference type="GO" id="GO:0003700">
    <property type="term" value="F:DNA-binding transcription factor activity"/>
    <property type="evidence" value="ECO:0007669"/>
    <property type="project" value="TreeGrafter"/>
</dbReference>
<dbReference type="SUPFAM" id="SSF46785">
    <property type="entry name" value="Winged helix' DNA-binding domain"/>
    <property type="match status" value="1"/>
</dbReference>
<dbReference type="Pfam" id="PF02082">
    <property type="entry name" value="Rrf2"/>
    <property type="match status" value="1"/>
</dbReference>